<dbReference type="InterPro" id="IPR041561">
    <property type="entry name" value="PglD_N"/>
</dbReference>
<dbReference type="KEGG" id="cau:Caur_0947"/>
<proteinExistence type="predicted"/>
<dbReference type="Pfam" id="PF17836">
    <property type="entry name" value="PglD_N"/>
    <property type="match status" value="1"/>
</dbReference>
<evidence type="ECO:0000313" key="3">
    <source>
        <dbReference type="EMBL" id="ABY34179.1"/>
    </source>
</evidence>
<reference evidence="4" key="1">
    <citation type="journal article" date="2011" name="BMC Genomics">
        <title>Complete genome sequence of the filamentous anoxygenic phototrophic bacterium Chloroflexus aurantiacus.</title>
        <authorList>
            <person name="Tang K.H."/>
            <person name="Barry K."/>
            <person name="Chertkov O."/>
            <person name="Dalin E."/>
            <person name="Han C.S."/>
            <person name="Hauser L.J."/>
            <person name="Honchak B.M."/>
            <person name="Karbach L.E."/>
            <person name="Land M.L."/>
            <person name="Lapidus A."/>
            <person name="Larimer F.W."/>
            <person name="Mikhailova N."/>
            <person name="Pitluck S."/>
            <person name="Pierson B.K."/>
            <person name="Blankenship R.E."/>
        </authorList>
    </citation>
    <scope>NUCLEOTIDE SEQUENCE [LARGE SCALE GENOMIC DNA]</scope>
    <source>
        <strain evidence="4">ATCC 29366 / DSM 635 / J-10-fl</strain>
    </source>
</reference>
<evidence type="ECO:0000313" key="4">
    <source>
        <dbReference type="Proteomes" id="UP000002008"/>
    </source>
</evidence>
<sequence>MTQRIVIIGAGGHAQVVADILLRSAAHGQACQPIGYLDDNPTCHGQQRLGLPVLGPVSMLATLPHDSVIVAIGDNRVRARLFAELKARGEHFARAIHPTAIIAPDVVIGPGTMICAGAIVNPGSVIGANVILNTACTVDHHNQVGDHAHLAPGVHTGGAVTIGTGALVGIGAIVMPQRRVGDWSVVGAGALVHRDVTAETVVTGVPAQPLYVRAVGE</sequence>
<dbReference type="Proteomes" id="UP000002008">
    <property type="component" value="Chromosome"/>
</dbReference>
<feature type="domain" description="PglD N-terminal" evidence="2">
    <location>
        <begin position="4"/>
        <end position="85"/>
    </location>
</feature>
<evidence type="ECO:0000259" key="2">
    <source>
        <dbReference type="Pfam" id="PF17836"/>
    </source>
</evidence>
<feature type="binding site" evidence="1">
    <location>
        <position position="73"/>
    </location>
    <ligand>
        <name>substrate</name>
    </ligand>
</feature>
<keyword evidence="3" id="KW-0808">Transferase</keyword>
<evidence type="ECO:0000256" key="1">
    <source>
        <dbReference type="PIRSR" id="PIRSR620019-2"/>
    </source>
</evidence>
<dbReference type="eggNOG" id="COG0110">
    <property type="taxonomic scope" value="Bacteria"/>
</dbReference>
<dbReference type="PANTHER" id="PTHR43300">
    <property type="entry name" value="ACETYLTRANSFERASE"/>
    <property type="match status" value="1"/>
</dbReference>
<dbReference type="InterPro" id="IPR020019">
    <property type="entry name" value="AcTrfase_PglD-like"/>
</dbReference>
<feature type="binding site" evidence="1">
    <location>
        <position position="149"/>
    </location>
    <ligand>
        <name>acetyl-CoA</name>
        <dbReference type="ChEBI" id="CHEBI:57288"/>
    </ligand>
</feature>
<dbReference type="Gene3D" id="2.160.10.10">
    <property type="entry name" value="Hexapeptide repeat proteins"/>
    <property type="match status" value="1"/>
</dbReference>
<dbReference type="NCBIfam" id="TIGR03570">
    <property type="entry name" value="NeuD_NnaD"/>
    <property type="match status" value="1"/>
</dbReference>
<dbReference type="CDD" id="cd03360">
    <property type="entry name" value="LbH_AT_putative"/>
    <property type="match status" value="1"/>
</dbReference>
<dbReference type="SUPFAM" id="SSF51161">
    <property type="entry name" value="Trimeric LpxA-like enzymes"/>
    <property type="match status" value="1"/>
</dbReference>
<dbReference type="InterPro" id="IPR011004">
    <property type="entry name" value="Trimer_LpxA-like_sf"/>
</dbReference>
<gene>
    <name evidence="3" type="ordered locus">Caur_0947</name>
</gene>
<dbReference type="InParanoid" id="A9WHR1"/>
<dbReference type="Gene3D" id="3.40.50.20">
    <property type="match status" value="1"/>
</dbReference>
<organism evidence="3 4">
    <name type="scientific">Chloroflexus aurantiacus (strain ATCC 29366 / DSM 635 / J-10-fl)</name>
    <dbReference type="NCBI Taxonomy" id="324602"/>
    <lineage>
        <taxon>Bacteria</taxon>
        <taxon>Bacillati</taxon>
        <taxon>Chloroflexota</taxon>
        <taxon>Chloroflexia</taxon>
        <taxon>Chloroflexales</taxon>
        <taxon>Chloroflexineae</taxon>
        <taxon>Chloroflexaceae</taxon>
        <taxon>Chloroflexus</taxon>
    </lineage>
</organism>
<dbReference type="STRING" id="324602.Caur_0947"/>
<accession>A9WHR1</accession>
<dbReference type="PATRIC" id="fig|324602.8.peg.1082"/>
<dbReference type="AlphaFoldDB" id="A9WHR1"/>
<keyword evidence="4" id="KW-1185">Reference proteome</keyword>
<dbReference type="EnsemblBacteria" id="ABY34179">
    <property type="protein sequence ID" value="ABY34179"/>
    <property type="gene ID" value="Caur_0947"/>
</dbReference>
<dbReference type="HOGENOM" id="CLU_081811_0_1_0"/>
<dbReference type="InterPro" id="IPR050179">
    <property type="entry name" value="Trans_hexapeptide_repeat"/>
</dbReference>
<feature type="binding site" evidence="1">
    <location>
        <position position="170"/>
    </location>
    <ligand>
        <name>acetyl-CoA</name>
        <dbReference type="ChEBI" id="CHEBI:57288"/>
    </ligand>
</feature>
<name>A9WHR1_CHLAA</name>
<dbReference type="eggNOG" id="COG1086">
    <property type="taxonomic scope" value="Bacteria"/>
</dbReference>
<dbReference type="GO" id="GO:0016407">
    <property type="term" value="F:acetyltransferase activity"/>
    <property type="evidence" value="ECO:0000318"/>
    <property type="project" value="GO_Central"/>
</dbReference>
<dbReference type="PANTHER" id="PTHR43300:SF7">
    <property type="entry name" value="UDP-N-ACETYLBACILLOSAMINE N-ACETYLTRANSFERASE"/>
    <property type="match status" value="1"/>
</dbReference>
<dbReference type="RefSeq" id="WP_012256835.1">
    <property type="nucleotide sequence ID" value="NC_010175.1"/>
</dbReference>
<protein>
    <submittedName>
        <fullName evidence="3">Transferase hexapeptide repeat containing protein</fullName>
    </submittedName>
</protein>
<dbReference type="EMBL" id="CP000909">
    <property type="protein sequence ID" value="ABY34179.1"/>
    <property type="molecule type" value="Genomic_DNA"/>
</dbReference>